<dbReference type="EMBL" id="BOOJ01000052">
    <property type="protein sequence ID" value="GIH95256.1"/>
    <property type="molecule type" value="Genomic_DNA"/>
</dbReference>
<protein>
    <submittedName>
        <fullName evidence="1">Uncharacterized protein</fullName>
    </submittedName>
</protein>
<reference evidence="1 2" key="1">
    <citation type="submission" date="2021-01" db="EMBL/GenBank/DDBJ databases">
        <title>Whole genome shotgun sequence of Planobispora siamensis NBRC 107568.</title>
        <authorList>
            <person name="Komaki H."/>
            <person name="Tamura T."/>
        </authorList>
    </citation>
    <scope>NUCLEOTIDE SEQUENCE [LARGE SCALE GENOMIC DNA]</scope>
    <source>
        <strain evidence="1 2">NBRC 107568</strain>
    </source>
</reference>
<dbReference type="Proteomes" id="UP000619788">
    <property type="component" value="Unassembled WGS sequence"/>
</dbReference>
<proteinExistence type="predicted"/>
<dbReference type="SUPFAM" id="SSF143011">
    <property type="entry name" value="RelE-like"/>
    <property type="match status" value="1"/>
</dbReference>
<name>A0A8J3SMF0_9ACTN</name>
<gene>
    <name evidence="1" type="ORF">Psi01_58860</name>
</gene>
<dbReference type="AlphaFoldDB" id="A0A8J3SMF0"/>
<organism evidence="1 2">
    <name type="scientific">Planobispora siamensis</name>
    <dbReference type="NCBI Taxonomy" id="936338"/>
    <lineage>
        <taxon>Bacteria</taxon>
        <taxon>Bacillati</taxon>
        <taxon>Actinomycetota</taxon>
        <taxon>Actinomycetes</taxon>
        <taxon>Streptosporangiales</taxon>
        <taxon>Streptosporangiaceae</taxon>
        <taxon>Planobispora</taxon>
    </lineage>
</organism>
<accession>A0A8J3SMF0</accession>
<evidence type="ECO:0000313" key="2">
    <source>
        <dbReference type="Proteomes" id="UP000619788"/>
    </source>
</evidence>
<keyword evidence="2" id="KW-1185">Reference proteome</keyword>
<evidence type="ECO:0000313" key="1">
    <source>
        <dbReference type="EMBL" id="GIH95256.1"/>
    </source>
</evidence>
<dbReference type="InterPro" id="IPR035093">
    <property type="entry name" value="RelE/ParE_toxin_dom_sf"/>
</dbReference>
<comment type="caution">
    <text evidence="1">The sequence shown here is derived from an EMBL/GenBank/DDBJ whole genome shotgun (WGS) entry which is preliminary data.</text>
</comment>
<sequence>MLSPAAIDTLAATAPVLRRTITDTILDLIADPEPIGARPYGSIPSAMEITTDTYRIVYTHGPDHVSVWIIQPNT</sequence>